<evidence type="ECO:0000313" key="4">
    <source>
        <dbReference type="Proteomes" id="UP000321570"/>
    </source>
</evidence>
<reference evidence="5" key="1">
    <citation type="submission" date="2017-02" db="UniProtKB">
        <authorList>
            <consortium name="WormBaseParasite"/>
        </authorList>
    </citation>
    <scope>IDENTIFICATION</scope>
</reference>
<evidence type="ECO:0000313" key="5">
    <source>
        <dbReference type="WBParaSite" id="HDID_0000004901-mRNA-1"/>
    </source>
</evidence>
<reference evidence="2 4" key="3">
    <citation type="submission" date="2019-07" db="EMBL/GenBank/DDBJ databases">
        <authorList>
            <person name="Jastrzebski P J."/>
            <person name="Paukszto L."/>
            <person name="Jastrzebski P J."/>
        </authorList>
    </citation>
    <scope>NUCLEOTIDE SEQUENCE [LARGE SCALE GENOMIC DNA]</scope>
    <source>
        <strain evidence="2 4">WMS-il1</strain>
    </source>
</reference>
<proteinExistence type="predicted"/>
<reference evidence="1 3" key="2">
    <citation type="submission" date="2018-11" db="EMBL/GenBank/DDBJ databases">
        <authorList>
            <consortium name="Pathogen Informatics"/>
        </authorList>
    </citation>
    <scope>NUCLEOTIDE SEQUENCE [LARGE SCALE GENOMIC DNA]</scope>
</reference>
<accession>A0A0R3S7M6</accession>
<evidence type="ECO:0000313" key="2">
    <source>
        <dbReference type="EMBL" id="VUZ39746.1"/>
    </source>
</evidence>
<name>A0A0R3S7M6_HYMDI</name>
<dbReference type="OrthoDB" id="6265424at2759"/>
<dbReference type="EMBL" id="CABIJS010000022">
    <property type="protein sequence ID" value="VUZ39746.1"/>
    <property type="molecule type" value="Genomic_DNA"/>
</dbReference>
<dbReference type="Proteomes" id="UP000274504">
    <property type="component" value="Unassembled WGS sequence"/>
</dbReference>
<evidence type="ECO:0000313" key="1">
    <source>
        <dbReference type="EMBL" id="VDL11668.1"/>
    </source>
</evidence>
<evidence type="ECO:0000313" key="3">
    <source>
        <dbReference type="Proteomes" id="UP000274504"/>
    </source>
</evidence>
<keyword evidence="4" id="KW-1185">Reference proteome</keyword>
<organism evidence="5">
    <name type="scientific">Hymenolepis diminuta</name>
    <name type="common">Rat tapeworm</name>
    <dbReference type="NCBI Taxonomy" id="6216"/>
    <lineage>
        <taxon>Eukaryota</taxon>
        <taxon>Metazoa</taxon>
        <taxon>Spiralia</taxon>
        <taxon>Lophotrochozoa</taxon>
        <taxon>Platyhelminthes</taxon>
        <taxon>Cestoda</taxon>
        <taxon>Eucestoda</taxon>
        <taxon>Cyclophyllidea</taxon>
        <taxon>Hymenolepididae</taxon>
        <taxon>Hymenolepis</taxon>
    </lineage>
</organism>
<gene>
    <name evidence="1" type="ORF">HDID_LOCUS50</name>
    <name evidence="2" type="ORF">WMSIL1_LOCUS1000</name>
</gene>
<dbReference type="Proteomes" id="UP000321570">
    <property type="component" value="Unassembled WGS sequence"/>
</dbReference>
<dbReference type="AlphaFoldDB" id="A0A0R3S7M6"/>
<dbReference type="WBParaSite" id="HDID_0000004901-mRNA-1">
    <property type="protein sequence ID" value="HDID_0000004901-mRNA-1"/>
    <property type="gene ID" value="HDID_0000004901"/>
</dbReference>
<dbReference type="EMBL" id="UYSG01000004">
    <property type="protein sequence ID" value="VDL11668.1"/>
    <property type="molecule type" value="Genomic_DNA"/>
</dbReference>
<protein>
    <submittedName>
        <fullName evidence="5">Yippee domain-containing protein</fullName>
    </submittedName>
</protein>
<sequence length="255" mass="29263">MLSEVDLESTKQKNLDHHFSSTFPGFTAINRRRRITCKNCDLPVGYADITQAHIEFKNLQIPQECQLNSGERKFESVMIQRPINISVNPKRLGSFKISESGNPYMTWIMKDAEGNIFNADEVVCDGCGSSLGARITSFEQHPHKDNIEICQPLNDSEEKSQFYSLSIERVKIESLFRNVGMRELSYIYFGGECYFNEIQAIEESDVFSNNSKSWMRPCERVIKNNNSKVVKQNCFWPVILMDLVPQDKLPEGTLN</sequence>